<evidence type="ECO:0000313" key="11">
    <source>
        <dbReference type="Proteomes" id="UP000621454"/>
    </source>
</evidence>
<feature type="domain" description="ABC transmembrane type-1" evidence="9">
    <location>
        <begin position="83"/>
        <end position="265"/>
    </location>
</feature>
<comment type="caution">
    <text evidence="10">The sequence shown here is derived from an EMBL/GenBank/DDBJ whole genome shotgun (WGS) entry which is preliminary data.</text>
</comment>
<dbReference type="Gene3D" id="1.10.3720.10">
    <property type="entry name" value="MetI-like"/>
    <property type="match status" value="1"/>
</dbReference>
<evidence type="ECO:0000256" key="4">
    <source>
        <dbReference type="ARBA" id="ARBA00022692"/>
    </source>
</evidence>
<keyword evidence="2 7" id="KW-0813">Transport</keyword>
<comment type="subcellular location">
    <subcellularLocation>
        <location evidence="1 7">Cell membrane</location>
        <topology evidence="1 7">Multi-pass membrane protein</topology>
    </subcellularLocation>
</comment>
<dbReference type="PANTHER" id="PTHR30043:SF1">
    <property type="entry name" value="ABC TRANSPORT SYSTEM PERMEASE PROTEIN P69"/>
    <property type="match status" value="1"/>
</dbReference>
<dbReference type="CDD" id="cd06261">
    <property type="entry name" value="TM_PBP2"/>
    <property type="match status" value="1"/>
</dbReference>
<keyword evidence="11" id="KW-1185">Reference proteome</keyword>
<dbReference type="PROSITE" id="PS50928">
    <property type="entry name" value="ABC_TM1"/>
    <property type="match status" value="1"/>
</dbReference>
<comment type="similarity">
    <text evidence="7">Belongs to the binding-protein-dependent transport system permease family.</text>
</comment>
<keyword evidence="3" id="KW-1003">Cell membrane</keyword>
<gene>
    <name evidence="10" type="ORF">GCM10011489_05100</name>
</gene>
<evidence type="ECO:0000256" key="5">
    <source>
        <dbReference type="ARBA" id="ARBA00022989"/>
    </source>
</evidence>
<dbReference type="Proteomes" id="UP000621454">
    <property type="component" value="Unassembled WGS sequence"/>
</dbReference>
<keyword evidence="4 7" id="KW-0812">Transmembrane</keyword>
<dbReference type="InterPro" id="IPR035906">
    <property type="entry name" value="MetI-like_sf"/>
</dbReference>
<dbReference type="EMBL" id="BMGC01000002">
    <property type="protein sequence ID" value="GGB19921.1"/>
    <property type="molecule type" value="Genomic_DNA"/>
</dbReference>
<dbReference type="Pfam" id="PF00528">
    <property type="entry name" value="BPD_transp_1"/>
    <property type="match status" value="1"/>
</dbReference>
<evidence type="ECO:0000256" key="3">
    <source>
        <dbReference type="ARBA" id="ARBA00022475"/>
    </source>
</evidence>
<keyword evidence="6 7" id="KW-0472">Membrane</keyword>
<evidence type="ECO:0000256" key="2">
    <source>
        <dbReference type="ARBA" id="ARBA00022448"/>
    </source>
</evidence>
<reference evidence="10" key="1">
    <citation type="journal article" date="2014" name="Int. J. Syst. Evol. Microbiol.">
        <title>Complete genome sequence of Corynebacterium casei LMG S-19264T (=DSM 44701T), isolated from a smear-ripened cheese.</title>
        <authorList>
            <consortium name="US DOE Joint Genome Institute (JGI-PGF)"/>
            <person name="Walter F."/>
            <person name="Albersmeier A."/>
            <person name="Kalinowski J."/>
            <person name="Ruckert C."/>
        </authorList>
    </citation>
    <scope>NUCLEOTIDE SEQUENCE</scope>
    <source>
        <strain evidence="10">CGMCC 1.12827</strain>
    </source>
</reference>
<sequence>MMPTVTAGAVTPPPTPTRRPRKPRHLGVRIAWVIVTVVVIAAFADIDITWSRLSTFPQDFVHYVSLMFCPPDWASIGKAADATWQSVEMAWLGTVIGVVVSLPLGFFAASTVSPVWLRLPLRLVFAVLRAVPEVIIAIIILSVTGLTPFTGALAIAVGSVGTLGKWEYEAIEGAPRGPIEAATACGASRSEILRCAVWPSVSPEILAFWLYRFEINVRASAVLGLVGAGGIGSMLTQTVQYRMWPTVGTLFLVVVVVTVVIDQISGRIRQRIITGRWRG</sequence>
<feature type="compositionally biased region" description="Low complexity" evidence="8">
    <location>
        <begin position="1"/>
        <end position="10"/>
    </location>
</feature>
<feature type="transmembrane region" description="Helical" evidence="7">
    <location>
        <begin position="89"/>
        <end position="109"/>
    </location>
</feature>
<reference evidence="10" key="2">
    <citation type="submission" date="2020-09" db="EMBL/GenBank/DDBJ databases">
        <authorList>
            <person name="Sun Q."/>
            <person name="Zhou Y."/>
        </authorList>
    </citation>
    <scope>NUCLEOTIDE SEQUENCE</scope>
    <source>
        <strain evidence="10">CGMCC 1.12827</strain>
    </source>
</reference>
<evidence type="ECO:0000259" key="9">
    <source>
        <dbReference type="PROSITE" id="PS50928"/>
    </source>
</evidence>
<dbReference type="GO" id="GO:0015416">
    <property type="term" value="F:ABC-type phosphonate transporter activity"/>
    <property type="evidence" value="ECO:0007669"/>
    <property type="project" value="InterPro"/>
</dbReference>
<dbReference type="NCBIfam" id="TIGR01097">
    <property type="entry name" value="PhnE"/>
    <property type="match status" value="1"/>
</dbReference>
<organism evidence="10 11">
    <name type="scientific">Gordonia jinhuaensis</name>
    <dbReference type="NCBI Taxonomy" id="1517702"/>
    <lineage>
        <taxon>Bacteria</taxon>
        <taxon>Bacillati</taxon>
        <taxon>Actinomycetota</taxon>
        <taxon>Actinomycetes</taxon>
        <taxon>Mycobacteriales</taxon>
        <taxon>Gordoniaceae</taxon>
        <taxon>Gordonia</taxon>
    </lineage>
</organism>
<feature type="transmembrane region" description="Helical" evidence="7">
    <location>
        <begin position="26"/>
        <end position="44"/>
    </location>
</feature>
<proteinExistence type="inferred from homology"/>
<name>A0A916SYZ5_9ACTN</name>
<accession>A0A916SYZ5</accession>
<keyword evidence="5 7" id="KW-1133">Transmembrane helix</keyword>
<dbReference type="InterPro" id="IPR000515">
    <property type="entry name" value="MetI-like"/>
</dbReference>
<dbReference type="AlphaFoldDB" id="A0A916SYZ5"/>
<evidence type="ECO:0000313" key="10">
    <source>
        <dbReference type="EMBL" id="GGB19921.1"/>
    </source>
</evidence>
<feature type="region of interest" description="Disordered" evidence="8">
    <location>
        <begin position="1"/>
        <end position="22"/>
    </location>
</feature>
<evidence type="ECO:0000256" key="7">
    <source>
        <dbReference type="RuleBase" id="RU363032"/>
    </source>
</evidence>
<dbReference type="GO" id="GO:0005886">
    <property type="term" value="C:plasma membrane"/>
    <property type="evidence" value="ECO:0007669"/>
    <property type="project" value="UniProtKB-SubCell"/>
</dbReference>
<dbReference type="InterPro" id="IPR005769">
    <property type="entry name" value="PhnE/PtxC"/>
</dbReference>
<feature type="transmembrane region" description="Helical" evidence="7">
    <location>
        <begin position="241"/>
        <end position="261"/>
    </location>
</feature>
<dbReference type="SUPFAM" id="SSF161098">
    <property type="entry name" value="MetI-like"/>
    <property type="match status" value="1"/>
</dbReference>
<evidence type="ECO:0000256" key="8">
    <source>
        <dbReference type="SAM" id="MobiDB-lite"/>
    </source>
</evidence>
<evidence type="ECO:0000256" key="1">
    <source>
        <dbReference type="ARBA" id="ARBA00004651"/>
    </source>
</evidence>
<dbReference type="RefSeq" id="WP_229742102.1">
    <property type="nucleotide sequence ID" value="NZ_BMGC01000002.1"/>
</dbReference>
<dbReference type="PANTHER" id="PTHR30043">
    <property type="entry name" value="PHOSPHONATES TRANSPORT SYSTEM PERMEASE PROTEIN"/>
    <property type="match status" value="1"/>
</dbReference>
<protein>
    <submittedName>
        <fullName evidence="10">ABC transporter permease</fullName>
    </submittedName>
</protein>
<evidence type="ECO:0000256" key="6">
    <source>
        <dbReference type="ARBA" id="ARBA00023136"/>
    </source>
</evidence>